<dbReference type="SUPFAM" id="SSF55729">
    <property type="entry name" value="Acyl-CoA N-acyltransferases (Nat)"/>
    <property type="match status" value="1"/>
</dbReference>
<dbReference type="EMBL" id="JAHFYH010000148">
    <property type="protein sequence ID" value="KAH0211027.1"/>
    <property type="molecule type" value="Genomic_DNA"/>
</dbReference>
<feature type="non-terminal residue" evidence="2">
    <location>
        <position position="253"/>
    </location>
</feature>
<accession>A0A9P8G9P9</accession>
<dbReference type="GO" id="GO:0016747">
    <property type="term" value="F:acyltransferase activity, transferring groups other than amino-acyl groups"/>
    <property type="evidence" value="ECO:0007669"/>
    <property type="project" value="InterPro"/>
</dbReference>
<dbReference type="Pfam" id="PF13508">
    <property type="entry name" value="Acetyltransf_7"/>
    <property type="match status" value="1"/>
</dbReference>
<comment type="caution">
    <text evidence="2">The sequence shown here is derived from an EMBL/GenBank/DDBJ whole genome shotgun (WGS) entry which is preliminary data.</text>
</comment>
<dbReference type="InterPro" id="IPR000182">
    <property type="entry name" value="GNAT_dom"/>
</dbReference>
<dbReference type="Proteomes" id="UP000767238">
    <property type="component" value="Unassembled WGS sequence"/>
</dbReference>
<dbReference type="PANTHER" id="PTHR42791:SF16">
    <property type="entry name" value="N-ACETYLTRANSFERASE DOMAIN-CONTAINING PROTEIN"/>
    <property type="match status" value="1"/>
</dbReference>
<feature type="domain" description="N-acetyltransferase" evidence="1">
    <location>
        <begin position="158"/>
        <end position="229"/>
    </location>
</feature>
<evidence type="ECO:0000259" key="1">
    <source>
        <dbReference type="PROSITE" id="PS51186"/>
    </source>
</evidence>
<name>A0A9P8G9P9_AURME</name>
<dbReference type="InterPro" id="IPR052523">
    <property type="entry name" value="Trichothecene_AcTrans"/>
</dbReference>
<organism evidence="2 3">
    <name type="scientific">Aureobasidium melanogenum</name>
    <name type="common">Aureobasidium pullulans var. melanogenum</name>
    <dbReference type="NCBI Taxonomy" id="46634"/>
    <lineage>
        <taxon>Eukaryota</taxon>
        <taxon>Fungi</taxon>
        <taxon>Dikarya</taxon>
        <taxon>Ascomycota</taxon>
        <taxon>Pezizomycotina</taxon>
        <taxon>Dothideomycetes</taxon>
        <taxon>Dothideomycetidae</taxon>
        <taxon>Dothideales</taxon>
        <taxon>Saccotheciaceae</taxon>
        <taxon>Aureobasidium</taxon>
    </lineage>
</organism>
<reference evidence="2" key="1">
    <citation type="journal article" date="2021" name="J Fungi (Basel)">
        <title>Virulence traits and population genomics of the black yeast Aureobasidium melanogenum.</title>
        <authorList>
            <person name="Cernosa A."/>
            <person name="Sun X."/>
            <person name="Gostincar C."/>
            <person name="Fang C."/>
            <person name="Gunde-Cimerman N."/>
            <person name="Song Z."/>
        </authorList>
    </citation>
    <scope>NUCLEOTIDE SEQUENCE</scope>
    <source>
        <strain evidence="2">EXF-8016</strain>
    </source>
</reference>
<dbReference type="AlphaFoldDB" id="A0A9P8G9P9"/>
<gene>
    <name evidence="2" type="ORF">KCV03_g9840</name>
</gene>
<evidence type="ECO:0000313" key="3">
    <source>
        <dbReference type="Proteomes" id="UP000767238"/>
    </source>
</evidence>
<protein>
    <recommendedName>
        <fullName evidence="1">N-acetyltransferase domain-containing protein</fullName>
    </recommendedName>
</protein>
<dbReference type="InterPro" id="IPR016181">
    <property type="entry name" value="Acyl_CoA_acyltransferase"/>
</dbReference>
<dbReference type="Gene3D" id="3.40.630.30">
    <property type="match status" value="1"/>
</dbReference>
<evidence type="ECO:0000313" key="2">
    <source>
        <dbReference type="EMBL" id="KAH0211027.1"/>
    </source>
</evidence>
<dbReference type="CDD" id="cd04301">
    <property type="entry name" value="NAT_SF"/>
    <property type="match status" value="1"/>
</dbReference>
<reference evidence="2" key="2">
    <citation type="submission" date="2021-08" db="EMBL/GenBank/DDBJ databases">
        <authorList>
            <person name="Gostincar C."/>
            <person name="Sun X."/>
            <person name="Song Z."/>
            <person name="Gunde-Cimerman N."/>
        </authorList>
    </citation>
    <scope>NUCLEOTIDE SEQUENCE</scope>
    <source>
        <strain evidence="2">EXF-8016</strain>
    </source>
</reference>
<dbReference type="PROSITE" id="PS51186">
    <property type="entry name" value="GNAT"/>
    <property type="match status" value="1"/>
</dbReference>
<sequence length="253" mass="28909">MPVRPATWVDLKPGARIAALAFWEDEFLGAALHPHRAKHSKGFERFFLHDLYRDYHEARTRILVSFPRNQPDTITGMAVWSRLGNGGKHMETSQSWFHWLMRRCIISIYVTIDSFIRPNRAADSAAWTDMEDSDSGVEEYSEKPEYKESWGLQLLFQAPQYQGRGFGKELVAEGLAWAKQEGVRVSVASAPGKEGFYKKLGIDEEVEETPKDSQKDPFPGSLLFSKKFDKVVTTRGELLLDTNNDDRLKHQSN</sequence>
<dbReference type="PANTHER" id="PTHR42791">
    <property type="entry name" value="GNAT FAMILY ACETYLTRANSFERASE"/>
    <property type="match status" value="1"/>
</dbReference>
<dbReference type="OrthoDB" id="2115692at2759"/>
<proteinExistence type="predicted"/>